<feature type="compositionally biased region" description="Polar residues" evidence="2">
    <location>
        <begin position="3294"/>
        <end position="3305"/>
    </location>
</feature>
<feature type="compositionally biased region" description="Basic and acidic residues" evidence="2">
    <location>
        <begin position="962"/>
        <end position="972"/>
    </location>
</feature>
<name>A0A6J8CV42_MYTCO</name>
<feature type="compositionally biased region" description="Basic and acidic residues" evidence="2">
    <location>
        <begin position="1749"/>
        <end position="1759"/>
    </location>
</feature>
<feature type="compositionally biased region" description="Polar residues" evidence="2">
    <location>
        <begin position="4805"/>
        <end position="4818"/>
    </location>
</feature>
<feature type="compositionally biased region" description="Low complexity" evidence="2">
    <location>
        <begin position="3648"/>
        <end position="3664"/>
    </location>
</feature>
<feature type="compositionally biased region" description="Polar residues" evidence="2">
    <location>
        <begin position="509"/>
        <end position="536"/>
    </location>
</feature>
<feature type="compositionally biased region" description="Basic and acidic residues" evidence="2">
    <location>
        <begin position="494"/>
        <end position="508"/>
    </location>
</feature>
<feature type="compositionally biased region" description="Basic and acidic residues" evidence="2">
    <location>
        <begin position="3714"/>
        <end position="3724"/>
    </location>
</feature>
<feature type="compositionally biased region" description="Polar residues" evidence="2">
    <location>
        <begin position="1222"/>
        <end position="1263"/>
    </location>
</feature>
<feature type="compositionally biased region" description="Polar residues" evidence="2">
    <location>
        <begin position="562"/>
        <end position="603"/>
    </location>
</feature>
<feature type="compositionally biased region" description="Basic and acidic residues" evidence="2">
    <location>
        <begin position="3306"/>
        <end position="3316"/>
    </location>
</feature>
<feature type="compositionally biased region" description="Polar residues" evidence="2">
    <location>
        <begin position="3826"/>
        <end position="3840"/>
    </location>
</feature>
<feature type="compositionally biased region" description="Basic and acidic residues" evidence="2">
    <location>
        <begin position="2374"/>
        <end position="2389"/>
    </location>
</feature>
<feature type="compositionally biased region" description="Basic and acidic residues" evidence="2">
    <location>
        <begin position="4061"/>
        <end position="4084"/>
    </location>
</feature>
<feature type="compositionally biased region" description="Polar residues" evidence="2">
    <location>
        <begin position="1972"/>
        <end position="1989"/>
    </location>
</feature>
<feature type="compositionally biased region" description="Basic and acidic residues" evidence="2">
    <location>
        <begin position="2404"/>
        <end position="2419"/>
    </location>
</feature>
<feature type="compositionally biased region" description="Basic and acidic residues" evidence="2">
    <location>
        <begin position="3773"/>
        <end position="3786"/>
    </location>
</feature>
<feature type="compositionally biased region" description="Polar residues" evidence="2">
    <location>
        <begin position="4088"/>
        <end position="4098"/>
    </location>
</feature>
<feature type="compositionally biased region" description="Low complexity" evidence="2">
    <location>
        <begin position="2542"/>
        <end position="2558"/>
    </location>
</feature>
<feature type="compositionally biased region" description="Basic and acidic residues" evidence="2">
    <location>
        <begin position="1154"/>
        <end position="1172"/>
    </location>
</feature>
<feature type="compositionally biased region" description="Polar residues" evidence="2">
    <location>
        <begin position="4001"/>
        <end position="4021"/>
    </location>
</feature>
<feature type="compositionally biased region" description="Basic and acidic residues" evidence="2">
    <location>
        <begin position="1418"/>
        <end position="1428"/>
    </location>
</feature>
<feature type="compositionally biased region" description="Polar residues" evidence="2">
    <location>
        <begin position="1173"/>
        <end position="1196"/>
    </location>
</feature>
<feature type="compositionally biased region" description="Polar residues" evidence="2">
    <location>
        <begin position="2342"/>
        <end position="2356"/>
    </location>
</feature>
<feature type="compositionally biased region" description="Polar residues" evidence="2">
    <location>
        <begin position="2071"/>
        <end position="2090"/>
    </location>
</feature>
<feature type="region of interest" description="Disordered" evidence="2">
    <location>
        <begin position="4794"/>
        <end position="4818"/>
    </location>
</feature>
<feature type="compositionally biased region" description="Polar residues" evidence="2">
    <location>
        <begin position="3047"/>
        <end position="3061"/>
    </location>
</feature>
<feature type="compositionally biased region" description="Polar residues" evidence="2">
    <location>
        <begin position="3167"/>
        <end position="3177"/>
    </location>
</feature>
<feature type="compositionally biased region" description="Polar residues" evidence="2">
    <location>
        <begin position="180"/>
        <end position="195"/>
    </location>
</feature>
<feature type="compositionally biased region" description="Polar residues" evidence="2">
    <location>
        <begin position="838"/>
        <end position="863"/>
    </location>
</feature>
<feature type="compositionally biased region" description="Polar residues" evidence="2">
    <location>
        <begin position="400"/>
        <end position="425"/>
    </location>
</feature>
<feature type="compositionally biased region" description="Basic and acidic residues" evidence="2">
    <location>
        <begin position="3541"/>
        <end position="3551"/>
    </location>
</feature>
<feature type="compositionally biased region" description="Polar residues" evidence="2">
    <location>
        <begin position="987"/>
        <end position="1028"/>
    </location>
</feature>
<feature type="compositionally biased region" description="Polar residues" evidence="2">
    <location>
        <begin position="2280"/>
        <end position="2299"/>
    </location>
</feature>
<feature type="compositionally biased region" description="Polar residues" evidence="2">
    <location>
        <begin position="765"/>
        <end position="806"/>
    </location>
</feature>
<feature type="compositionally biased region" description="Polar residues" evidence="2">
    <location>
        <begin position="2912"/>
        <end position="2957"/>
    </location>
</feature>
<feature type="compositionally biased region" description="Polar residues" evidence="2">
    <location>
        <begin position="76"/>
        <end position="85"/>
    </location>
</feature>
<dbReference type="Proteomes" id="UP000507470">
    <property type="component" value="Unassembled WGS sequence"/>
</dbReference>
<feature type="compositionally biased region" description="Polar residues" evidence="2">
    <location>
        <begin position="327"/>
        <end position="368"/>
    </location>
</feature>
<feature type="compositionally biased region" description="Basic and acidic residues" evidence="2">
    <location>
        <begin position="302"/>
        <end position="312"/>
    </location>
</feature>
<feature type="compositionally biased region" description="Polar residues" evidence="2">
    <location>
        <begin position="3974"/>
        <end position="3985"/>
    </location>
</feature>
<keyword evidence="1" id="KW-0175">Coiled coil</keyword>
<feature type="compositionally biased region" description="Polar residues" evidence="2">
    <location>
        <begin position="2364"/>
        <end position="2373"/>
    </location>
</feature>
<feature type="compositionally biased region" description="Polar residues" evidence="2">
    <location>
        <begin position="1850"/>
        <end position="1869"/>
    </location>
</feature>
<feature type="compositionally biased region" description="Polar residues" evidence="2">
    <location>
        <begin position="3763"/>
        <end position="3772"/>
    </location>
</feature>
<feature type="compositionally biased region" description="Basic and acidic residues" evidence="2">
    <location>
        <begin position="1596"/>
        <end position="1614"/>
    </location>
</feature>
<dbReference type="EMBL" id="CACVKT020005969">
    <property type="protein sequence ID" value="CAC5398800.1"/>
    <property type="molecule type" value="Genomic_DNA"/>
</dbReference>
<feature type="compositionally biased region" description="Low complexity" evidence="2">
    <location>
        <begin position="1763"/>
        <end position="1779"/>
    </location>
</feature>
<feature type="compositionally biased region" description="Basic and acidic residues" evidence="2">
    <location>
        <begin position="919"/>
        <end position="937"/>
    </location>
</feature>
<feature type="compositionally biased region" description="Low complexity" evidence="2">
    <location>
        <begin position="2634"/>
        <end position="2651"/>
    </location>
</feature>
<feature type="compositionally biased region" description="Basic and acidic residues" evidence="2">
    <location>
        <begin position="3268"/>
        <end position="3282"/>
    </location>
</feature>
<feature type="compositionally biased region" description="Polar residues" evidence="2">
    <location>
        <begin position="2390"/>
        <end position="2401"/>
    </location>
</feature>
<feature type="compositionally biased region" description="Polar residues" evidence="2">
    <location>
        <begin position="462"/>
        <end position="476"/>
    </location>
</feature>
<feature type="compositionally biased region" description="Polar residues" evidence="2">
    <location>
        <begin position="2042"/>
        <end position="2051"/>
    </location>
</feature>
<feature type="compositionally biased region" description="Polar residues" evidence="2">
    <location>
        <begin position="3591"/>
        <end position="3605"/>
    </location>
</feature>
<feature type="compositionally biased region" description="Basic and acidic residues" evidence="2">
    <location>
        <begin position="3079"/>
        <end position="3097"/>
    </location>
</feature>
<feature type="compositionally biased region" description="Polar residues" evidence="2">
    <location>
        <begin position="2439"/>
        <end position="2484"/>
    </location>
</feature>
<feature type="compositionally biased region" description="Low complexity" evidence="2">
    <location>
        <begin position="2306"/>
        <end position="2322"/>
    </location>
</feature>
<feature type="compositionally biased region" description="Low complexity" evidence="2">
    <location>
        <begin position="3154"/>
        <end position="3166"/>
    </location>
</feature>
<gene>
    <name evidence="3" type="ORF">MCOR_33137</name>
</gene>
<protein>
    <submittedName>
        <fullName evidence="3">Uncharacterized protein</fullName>
    </submittedName>
</protein>
<feature type="compositionally biased region" description="Low complexity" evidence="2">
    <location>
        <begin position="1086"/>
        <end position="1102"/>
    </location>
</feature>
<feature type="compositionally biased region" description="Basic and acidic residues" evidence="2">
    <location>
        <begin position="1375"/>
        <end position="1389"/>
    </location>
</feature>
<feature type="compositionally biased region" description="Low complexity" evidence="2">
    <location>
        <begin position="3412"/>
        <end position="3429"/>
    </location>
</feature>
<feature type="compositionally biased region" description="Basic and acidic residues" evidence="2">
    <location>
        <begin position="1874"/>
        <end position="1884"/>
    </location>
</feature>
<reference evidence="3 4" key="1">
    <citation type="submission" date="2020-06" db="EMBL/GenBank/DDBJ databases">
        <authorList>
            <person name="Li R."/>
            <person name="Bekaert M."/>
        </authorList>
    </citation>
    <scope>NUCLEOTIDE SEQUENCE [LARGE SCALE GENOMIC DNA]</scope>
    <source>
        <strain evidence="4">wild</strain>
    </source>
</reference>
<feature type="compositionally biased region" description="Polar residues" evidence="2">
    <location>
        <begin position="635"/>
        <end position="646"/>
    </location>
</feature>
<feature type="compositionally biased region" description="Low complexity" evidence="2">
    <location>
        <begin position="2777"/>
        <end position="2793"/>
    </location>
</feature>
<feature type="compositionally biased region" description="Basic and acidic residues" evidence="2">
    <location>
        <begin position="2095"/>
        <end position="2105"/>
    </location>
</feature>
<feature type="compositionally biased region" description="Polar residues" evidence="2">
    <location>
        <begin position="2516"/>
        <end position="2527"/>
    </location>
</feature>
<evidence type="ECO:0000256" key="1">
    <source>
        <dbReference type="SAM" id="Coils"/>
    </source>
</evidence>
<feature type="compositionally biased region" description="Polar residues" evidence="2">
    <location>
        <begin position="1144"/>
        <end position="1153"/>
    </location>
</feature>
<feature type="compositionally biased region" description="Low complexity" evidence="2">
    <location>
        <begin position="3320"/>
        <end position="3336"/>
    </location>
</feature>
<feature type="compositionally biased region" description="Polar residues" evidence="2">
    <location>
        <begin position="3221"/>
        <end position="3251"/>
    </location>
</feature>
<accession>A0A6J8CV42</accession>
<feature type="compositionally biased region" description="Basic and acidic residues" evidence="2">
    <location>
        <begin position="1639"/>
        <end position="1649"/>
    </location>
</feature>
<feature type="compositionally biased region" description="Polar residues" evidence="2">
    <location>
        <begin position="3476"/>
        <end position="3486"/>
    </location>
</feature>
<feature type="compositionally biased region" description="Basic and acidic residues" evidence="2">
    <location>
        <begin position="2997"/>
        <end position="3007"/>
    </location>
</feature>
<feature type="compositionally biased region" description="Polar residues" evidence="2">
    <location>
        <begin position="54"/>
        <end position="68"/>
    </location>
</feature>
<feature type="region of interest" description="Disordered" evidence="2">
    <location>
        <begin position="2439"/>
        <end position="4098"/>
    </location>
</feature>
<feature type="compositionally biased region" description="Polar residues" evidence="2">
    <location>
        <begin position="2600"/>
        <end position="2609"/>
    </location>
</feature>
<feature type="compositionally biased region" description="Basic and acidic residues" evidence="2">
    <location>
        <begin position="1"/>
        <end position="14"/>
    </location>
</feature>
<feature type="compositionally biased region" description="Basic and acidic residues" evidence="2">
    <location>
        <begin position="537"/>
        <end position="547"/>
    </location>
</feature>
<feature type="compositionally biased region" description="Polar residues" evidence="2">
    <location>
        <begin position="3848"/>
        <end position="3857"/>
    </location>
</feature>
<feature type="compositionally biased region" description="Polar residues" evidence="2">
    <location>
        <begin position="1516"/>
        <end position="1529"/>
    </location>
</feature>
<organism evidence="3 4">
    <name type="scientific">Mytilus coruscus</name>
    <name type="common">Sea mussel</name>
    <dbReference type="NCBI Taxonomy" id="42192"/>
    <lineage>
        <taxon>Eukaryota</taxon>
        <taxon>Metazoa</taxon>
        <taxon>Spiralia</taxon>
        <taxon>Lophotrochozoa</taxon>
        <taxon>Mollusca</taxon>
        <taxon>Bivalvia</taxon>
        <taxon>Autobranchia</taxon>
        <taxon>Pteriomorphia</taxon>
        <taxon>Mytilida</taxon>
        <taxon>Mytiloidea</taxon>
        <taxon>Mytilidae</taxon>
        <taxon>Mytilinae</taxon>
        <taxon>Mytilus</taxon>
    </lineage>
</organism>
<feature type="compositionally biased region" description="Basic and acidic residues" evidence="2">
    <location>
        <begin position="1197"/>
        <end position="1207"/>
    </location>
</feature>
<feature type="compositionally biased region" description="Low complexity" evidence="2">
    <location>
        <begin position="426"/>
        <end position="442"/>
    </location>
</feature>
<feature type="compositionally biased region" description="Polar residues" evidence="2">
    <location>
        <begin position="2206"/>
        <end position="2248"/>
    </location>
</feature>
<feature type="compositionally biased region" description="Polar residues" evidence="2">
    <location>
        <begin position="1060"/>
        <end position="1085"/>
    </location>
</feature>
<feature type="compositionally biased region" description="Polar residues" evidence="2">
    <location>
        <begin position="2128"/>
        <end position="2137"/>
    </location>
</feature>
<feature type="compositionally biased region" description="Polar residues" evidence="2">
    <location>
        <begin position="227"/>
        <end position="258"/>
    </location>
</feature>
<keyword evidence="4" id="KW-1185">Reference proteome</keyword>
<feature type="compositionally biased region" description="Basic and acidic residues" evidence="2">
    <location>
        <begin position="129"/>
        <end position="139"/>
    </location>
</feature>
<feature type="compositionally biased region" description="Polar residues" evidence="2">
    <location>
        <begin position="2863"/>
        <end position="2886"/>
    </location>
</feature>
<feature type="compositionally biased region" description="Polar residues" evidence="2">
    <location>
        <begin position="1899"/>
        <end position="1940"/>
    </location>
</feature>
<proteinExistence type="predicted"/>
<feature type="compositionally biased region" description="Low complexity" evidence="2">
    <location>
        <begin position="3794"/>
        <end position="3806"/>
    </location>
</feature>
<evidence type="ECO:0000313" key="4">
    <source>
        <dbReference type="Proteomes" id="UP000507470"/>
    </source>
</evidence>
<feature type="compositionally biased region" description="Polar residues" evidence="2">
    <location>
        <begin position="1390"/>
        <end position="1413"/>
    </location>
</feature>
<feature type="compositionally biased region" description="Polar residues" evidence="2">
    <location>
        <begin position="1343"/>
        <end position="1357"/>
    </location>
</feature>
<feature type="compositionally biased region" description="Polar residues" evidence="2">
    <location>
        <begin position="2985"/>
        <end position="2996"/>
    </location>
</feature>
<feature type="compositionally biased region" description="Low complexity" evidence="2">
    <location>
        <begin position="3555"/>
        <end position="3571"/>
    </location>
</feature>
<feature type="compositionally biased region" description="Basic and acidic residues" evidence="2">
    <location>
        <begin position="259"/>
        <end position="273"/>
    </location>
</feature>
<feature type="compositionally biased region" description="Basic and acidic residues" evidence="2">
    <location>
        <begin position="740"/>
        <end position="750"/>
    </location>
</feature>
<feature type="compositionally biased region" description="Basic and acidic residues" evidence="2">
    <location>
        <begin position="3388"/>
        <end position="3406"/>
    </location>
</feature>
<feature type="compositionally biased region" description="Polar residues" evidence="2">
    <location>
        <begin position="1664"/>
        <end position="1705"/>
    </location>
</feature>
<feature type="compositionally biased region" description="Low complexity" evidence="2">
    <location>
        <begin position="864"/>
        <end position="880"/>
    </location>
</feature>
<feature type="compositionally biased region" description="Basic and acidic residues" evidence="2">
    <location>
        <begin position="86"/>
        <end position="104"/>
    </location>
</feature>
<feature type="compositionally biased region" description="Polar residues" evidence="2">
    <location>
        <begin position="1821"/>
        <end position="1830"/>
    </location>
</feature>
<feature type="compositionally biased region" description="Polar residues" evidence="2">
    <location>
        <begin position="938"/>
        <end position="961"/>
    </location>
</feature>
<feature type="region of interest" description="Disordered" evidence="2">
    <location>
        <begin position="1543"/>
        <end position="2425"/>
    </location>
</feature>
<feature type="compositionally biased region" description="Polar residues" evidence="2">
    <location>
        <begin position="1365"/>
        <end position="1374"/>
    </location>
</feature>
<feature type="compositionally biased region" description="Polar residues" evidence="2">
    <location>
        <begin position="2157"/>
        <end position="2180"/>
    </location>
</feature>
<feature type="compositionally biased region" description="Basic and acidic residues" evidence="2">
    <location>
        <begin position="2528"/>
        <end position="2538"/>
    </location>
</feature>
<evidence type="ECO:0000313" key="3">
    <source>
        <dbReference type="EMBL" id="CAC5398800.1"/>
    </source>
</evidence>
<feature type="compositionally biased region" description="Basic and acidic residues" evidence="2">
    <location>
        <begin position="2610"/>
        <end position="2628"/>
    </location>
</feature>
<feature type="compositionally biased region" description="Polar residues" evidence="2">
    <location>
        <begin position="105"/>
        <end position="124"/>
    </location>
</feature>
<feature type="compositionally biased region" description="Polar residues" evidence="2">
    <location>
        <begin position="2813"/>
        <end position="2843"/>
    </location>
</feature>
<feature type="compositionally biased region" description="Basic and acidic residues" evidence="2">
    <location>
        <begin position="1831"/>
        <end position="1849"/>
    </location>
</feature>
<dbReference type="OrthoDB" id="6183085at2759"/>
<feature type="compositionally biased region" description="Polar residues" evidence="2">
    <location>
        <begin position="2020"/>
        <end position="2034"/>
    </location>
</feature>
<feature type="compositionally biased region" description="Polar residues" evidence="2">
    <location>
        <begin position="1122"/>
        <end position="1136"/>
    </location>
</feature>
<feature type="compositionally biased region" description="Basic and acidic residues" evidence="2">
    <location>
        <begin position="2138"/>
        <end position="2156"/>
    </location>
</feature>
<feature type="compositionally biased region" description="Low complexity" evidence="2">
    <location>
        <begin position="3103"/>
        <end position="3120"/>
    </location>
</feature>
<feature type="compositionally biased region" description="Basic and acidic residues" evidence="2">
    <location>
        <begin position="647"/>
        <end position="657"/>
    </location>
</feature>
<feature type="compositionally biased region" description="Low complexity" evidence="2">
    <location>
        <begin position="18"/>
        <end position="34"/>
    </location>
</feature>
<feature type="compositionally biased region" description="Basic and acidic residues" evidence="2">
    <location>
        <begin position="3666"/>
        <end position="3690"/>
    </location>
</feature>
<feature type="compositionally biased region" description="Low complexity" evidence="2">
    <location>
        <begin position="3011"/>
        <end position="3027"/>
    </location>
</feature>
<feature type="coiled-coil region" evidence="1">
    <location>
        <begin position="4503"/>
        <end position="4530"/>
    </location>
</feature>
<feature type="compositionally biased region" description="Polar residues" evidence="2">
    <location>
        <begin position="2563"/>
        <end position="2592"/>
    </location>
</feature>
<feature type="compositionally biased region" description="Polar residues" evidence="2">
    <location>
        <begin position="2751"/>
        <end position="2762"/>
    </location>
</feature>
<feature type="compositionally biased region" description="Basic and acidic residues" evidence="2">
    <location>
        <begin position="2763"/>
        <end position="2773"/>
    </location>
</feature>
<feature type="compositionally biased region" description="Basic and acidic residues" evidence="2">
    <location>
        <begin position="2052"/>
        <end position="2070"/>
    </location>
</feature>
<feature type="compositionally biased region" description="Polar residues" evidence="2">
    <location>
        <begin position="1295"/>
        <end position="1312"/>
    </location>
</feature>
<feature type="compositionally biased region" description="Polar residues" evidence="2">
    <location>
        <begin position="3691"/>
        <end position="3713"/>
    </location>
</feature>
<feature type="compositionally biased region" description="Polar residues" evidence="2">
    <location>
        <begin position="1737"/>
        <end position="1748"/>
    </location>
</feature>
<feature type="coiled-coil region" evidence="1">
    <location>
        <begin position="4131"/>
        <end position="4186"/>
    </location>
</feature>
<dbReference type="CDD" id="cd07307">
    <property type="entry name" value="BAR"/>
    <property type="match status" value="1"/>
</dbReference>
<feature type="compositionally biased region" description="Polar residues" evidence="2">
    <location>
        <begin position="2678"/>
        <end position="2723"/>
    </location>
</feature>
<feature type="compositionally biased region" description="Polar residues" evidence="2">
    <location>
        <begin position="274"/>
        <end position="301"/>
    </location>
</feature>
<feature type="compositionally biased region" description="Basic and acidic residues" evidence="2">
    <location>
        <begin position="3623"/>
        <end position="3641"/>
    </location>
</feature>
<feature type="compositionally biased region" description="Polar residues" evidence="2">
    <location>
        <begin position="3529"/>
        <end position="3540"/>
    </location>
</feature>
<evidence type="ECO:0000256" key="2">
    <source>
        <dbReference type="SAM" id="MobiDB-lite"/>
    </source>
</evidence>
<feature type="compositionally biased region" description="Polar residues" evidence="2">
    <location>
        <begin position="687"/>
        <end position="696"/>
    </location>
</feature>
<feature type="compositionally biased region" description="Basic and acidic residues" evidence="2">
    <location>
        <begin position="3194"/>
        <end position="3203"/>
    </location>
</feature>
<feature type="compositionally biased region" description="Polar residues" evidence="2">
    <location>
        <begin position="1615"/>
        <end position="1637"/>
    </location>
</feature>
<feature type="compositionally biased region" description="Polar residues" evidence="2">
    <location>
        <begin position="1799"/>
        <end position="1813"/>
    </location>
</feature>
<feature type="compositionally biased region" description="Polar residues" evidence="2">
    <location>
        <begin position="1586"/>
        <end position="1595"/>
    </location>
</feature>
<feature type="compositionally biased region" description="Basic and acidic residues" evidence="2">
    <location>
        <begin position="2959"/>
        <end position="2973"/>
    </location>
</feature>
<feature type="compositionally biased region" description="Polar residues" evidence="2">
    <location>
        <begin position="3877"/>
        <end position="3900"/>
    </location>
</feature>
<feature type="compositionally biased region" description="Basic and acidic residues" evidence="2">
    <location>
        <begin position="4022"/>
        <end position="4036"/>
    </location>
</feature>
<feature type="compositionally biased region" description="Basic and acidic residues" evidence="2">
    <location>
        <begin position="2844"/>
        <end position="2862"/>
    </location>
</feature>
<feature type="compositionally biased region" description="Polar residues" evidence="2">
    <location>
        <begin position="1443"/>
        <end position="1484"/>
    </location>
</feature>
<feature type="region of interest" description="Disordered" evidence="2">
    <location>
        <begin position="912"/>
        <end position="1529"/>
    </location>
</feature>
<feature type="compositionally biased region" description="Polar residues" evidence="2">
    <location>
        <begin position="3356"/>
        <end position="3370"/>
    </location>
</feature>
<feature type="region of interest" description="Disordered" evidence="2">
    <location>
        <begin position="1"/>
        <end position="889"/>
    </location>
</feature>
<feature type="compositionally biased region" description="Low complexity" evidence="2">
    <location>
        <begin position="3464"/>
        <end position="3475"/>
    </location>
</feature>
<feature type="compositionally biased region" description="Polar residues" evidence="2">
    <location>
        <begin position="484"/>
        <end position="493"/>
    </location>
</feature>
<feature type="compositionally biased region" description="Basic and acidic residues" evidence="2">
    <location>
        <begin position="2725"/>
        <end position="2739"/>
    </location>
</feature>
<sequence>MNEEQTKDQSDPGKENVTGTTSSSSGPHSRPSSGIEASKVTTPIETNDKIPGDSSPTGKLSPVNNVSSPVHEANKISRTSSPTDTKISDLHDEFEVKETRRQSSSDKITTSRPTSGSGSASRPTSARKAINEIHGHADEEVFTGTRTPPDHTSRPSSGIIKHQGPQVQRRQTHKIDNDVKTSGTEGQIVVNNETVSRPTSKSKESSRPSSAKDNAADLLPADETDTSKTSDTLNNTNEDQTKINLIQAKKMTSSPTDTKISDLHDEFEVKETRGQSSSDKITTSRPTSGSGSASRPTSASKTTKEIHGHTDEEVFTGTRTPSDHTSRPSSGITKTSRPTSAKTTNTQIDNDVKTSGTEGQIVVNNETVSRPTSKSKESSRPSSAKDNAADLLPADETDTSKTSDTLNNTNEDQTKNQSDSGKENVTGTTSSSSGPHSRPSSGIDASKVTTPIETNDEIPGDSSPTGKLSPVNNVSSPVHEANKISRTSSPTDTKISDLHDEFEVKETRGQSSSDKITTSRPTSGSGSASRPTSASKTTKEIHGHTDEEVFTGTRTPSDHTSRPSSGITKTSRPTSAKTTNTQIDNDVKTSGTEGQIVVNNETVSRPTSKSKESSRPSSAKDNAADLLPADETDTSKTSDTLNNMNEDQTKDQSDPGKENVTGTTSSSSGKLSPVNNVSSPVHEANKISRTSSPTDTKISDLHDEFEVKETRRQSSSDKITTSRPTSGSGSASRPTSARKAINEIHGHADEEVFTGTRTPPDHTSRPSSGITKTSRPTSAKTTNTQIDNDVKTSGTEGQIVVNNETVSRPTSKSKESSRPSSAKDNAADLLPADETDTSKTSDTLNNTNEDQTKNQSDSGKENVTGTTSSSSGPHSRPSSGIDASKKPLQSKPMIKYLEILHLQENCHLSIMTSSPTDTKISDLHDEFEVKETRRQSSSDKITTSRPTSGSGSASRPTSASKTTKEIHGHTDEEVFTGTRTPSDHTSRPSSGITKTSRPTSAKTTNTQIDNDVKTSGTEGQIVVNNETVSRPTSKSKESSRPSSAKDNAADLLPADETDTSKTSDTLNNTNEDQTKNQSDSGKENVTGTTSSSSGPHSRPSSGIDASKVTTPIETNDKIPGDSSPTGKLSPVNNVSSPVHEANKISRTSSPTDTKISDLHDEFEVKETRRQSSSDKITTSRPTSGSGSASRPTSASKTIKEIHGHADEEVFTGTRTPPDHTSRPSSGINKTSRPTSAKTTNTQIDNDVKTSGTEGQIVVNNETVSRPTSKSKESSRPSSAKDNAADLLPADETDTSKTSDTLNNMNEDQTKINLIQAKKIPSSGIDASKVTTPIETNDKIPGDSSPTGKLSPVNNVSSPVHEANKISRTSSPTDTKISDLHDEFEVKETRGQSSSDKITTSRPTSGSGSASRPTSARKVINEIHGHADEEVFTGTRTPPDHTSRPSSGITKTSRPTSAKTTNTQIDNDVKTSGTEGQIVVNNETVSRPTSKSKESSRPSSAKDNAADLLPADETDTSKTSDTLNNMNEDQTKINLIQAKKIPSLGIDASKVTTPIETNDKIPGDSVPTGKLSPVNNVSSPVHEANKISRTSSPTDTKISDLHDEFEVKETRRQSSSDKITTSRPTSGSGSASRPTSASKAIKEIHGHADEEVFTGTRTPPDHTSRPSSGITKTSRPTSAKTTNTQIDNDVKTSGTEGQIVVNNETVSRPTSKSKESSRPSSAKDNAADLLPADETDTSKTSDTLNNMNEDQTKDQSDPGKENVTGTTSSSSGPHSRPSSGIEASKVTTPIETNDKIPGDSSPTGKLSPVNNVSSPVHEANKISRTSSPTDTKISDLHDEFEVKETRRQSSSDKITTSRPTSGSGSASRPTSARKAINEIHGHADEEVFTGTRTPPDHTSRPSSGNNKTSRPTSAKTTNTQIDNDVKTSGTEGQIVVNNETVSRPTSKSKESSRPSSAKDNAADLLPADETDTSKTSDTLNNMNEDQTKINLIQAKKIPSSGIDASKVTTPIETNDKIPGDSSPTGKLSPVNNVSSPVHEANKISRTSSPTDTKISDLHDEFEVKETRRQSSSDKITTSRPTSGSGSASRPTSARKAINEIHGHADEEVFTGKLSPVNNVSSPVHEANKISRTSSPTDTKISDLHDEFEVKETRRQSSSDKITTSRPTSGSGSASRPTSASKAINEIHGHADEEVFTGTRTPPDHTSRPSSGITKKTSRPTSAKTTNTQIDNDVKTSGTEGQIVVNNETVSRPTSKSKESSRPSSAKDNAADLLPADETDTSKTSDTLNNMNEEQTKNQSDPGKENVTGTTSSSSGPHSRPSSGIDASKVTTPIETNDKIPGDSSPTGKLSPVNNVSSPVHEANKISRTSSPTDTKISDLHDEFEVKETRRSSSSTQNYNIKTNIRFKEAHPDQQVRERPLTKYMDTPMKKKYLQVIEHLLTTSRPSSGNNKTSRPTSAKTTNTQINNDVKTSGTEGQIVVNNETVSRPTSKSKESSRPSSAKDNAADLLPADETDISKTSDTLNNMNEDQTKDQSDPGKENVTGTTSSSSGPHSRPSSGIDASKVTTPIETNNKIPGDSSPTGKLSPVNNVSSPVHEANKISRTSSPTDTKISDLHDELKVKETRRQSSSDKITTSRPTSGSGSASRPRSASKTTNEIHGHADEEVFTGTRTPPDHTSRPSSGNNKTSRPTSAKTTNTQIDNDVKTSGTEGQIVVNNETVSRPTSKSKESSRPSKAKDNAADLLPADETDTSKTSDTLNNMNEDQTKDQSDPGKENVTGTTSSSSGPHSRPSSGIEASKVTTPIETNDKIPGDSSPTGKLSPVNVSSSVHEANKISRTSSSTDTKISDLHDEFEVKETRRQSSSDKITTSRPTSGSGSASRPTSASKAINEIHGHADEEVFTGTRTPPDHTSRPSSGITKTSRPTSAKTTNTQIDNDVKTSGTVGQIVVNNETVSRPTSKSKDSSRPSKAKDNAADLLPADETDTSKTSDTLNNMNEEQTKDQSDPGKENVTGTTSSSSGPHSRPSSGIDASKVTTPIETNDEIPGDSSPTGKLSPVNNVSSPVDEANKISRISSPTDTKISDLHDELKVKETRRQSSSDKITTSRPTSGSGSASRPRSASKTTNEIHGHADEEVFTGTRTPPDHTSRPSSGNNKTSRPTSAKTTTTQIDNDVKTSGTEGPKVVNNETVSRPTSKSKESSRPSSEDEEVFTSNRTPPDHTSRPSSGNNKTSRPTSAKTKNTQINNDVKTSGTEGPKVVNNETVSRPTSKSKESSRPSKAKDNAADLLPGDETDISKTSDTLNNMNEDQTKDQSDPGKENVTGTTSSSSGPHSRPSSGKEASKVTTPIETNDKIPGDSSPTGKLSPVNNVSSPVAEANKISRISSPTDTKISDLHDELKVKETRRQSSSDKITTSRPTSGSGSASRPRSASKTTNEIHGHADEEVFTGTRTPPDHTSRPSSGNNKTSRPTSARTTTTQIDNDVKTSGTEGPKVVNNETVSRPTSKSKESSRPSKAKDNAADLLTGDETDISKTSDTLNNMNEDQTKDQSDPGKENMTGTTSSSSGPHSRPSSGKEASKVTTPIETNDKIPGDSSPTGKLSPVNNVSSPEHEAFKISRTSSPNDTKISDLHDEFEVKETRRQSSLDKITTSRPISGSGSASRPPSASKTTKEMNEHADEEKFTGTRTPSDHTSRSSSGINKTSRPTSAKTTNTQIDNDVKTSGREGPKVVNNDTVSRSTLKSKESSRTSSAKDNAADLIPADETGSPKTSDTLKNMNEDQKKDQSDPGKENVTGTISSSSGPYSRPSSGKEASKETTPIETNDKIPGDSSPTGKLSPVNNVSSPKHEANKISRTNSTNDTKTSDFNDEFEVNETRRQSYSDKITTSRQTWGSKSASRPTSASKTTKEINGYADYEVSTGTGILPDCTSIPSSEIHKTSRPISAKTTSKSKESPRPLSADETDTSKTSSPVHAANKIPTKNNPNGTKTSDFNDEFEVQETRRQSSSDNITTSKRTPGSRNAPTSKSRSENTKEINGHADEEVYILTETSTDSLSRRPPQVSKTQRPIDENKKMVTDVKDKPEHVETRRRSSSSDNIRTSNGTTLIGNDEIEELNNFTMIEVAGKENATTNTNNKMTAIEDEKNTCISQIKDLREEQGLLRTKIERKQEKITQLQKDFDEMKLDNARISEEQQNKTSVSKNTDVVLSQFHELRVHIENESKIHDIQQDNKNSKEFIDDTQTLDTGMMEKANNDIHEINKEKLKGEKCHNAHEDVRKYDEQQRSAYQELNNRIKESNELLKNYHEFDKTLHATNHQHLIEIKQTIENIGTHNENHREQEQNSQENNQSTGEKNTLINELKTQFNELKEFIENDMIVKHKQYKDTTNFHDNSFAEVTVSSAKNVDDDRNYHDQQRNELRQLRQAVEGSIKIHEAEGENNRKAHDIQLKEFHELKNIVEIKMKDIQNRHTEEEGDDHYVLKYINHIKEHMNMFEQTLKDERISHECQIQEFRELRQLLENDRRVNKELGEEKEKHNGEWKDEMKAIKTAIERDIKMHEEHSKLFGQYQKSQEQEFHELKKAVVNFQANKVHKDAQPGEHTDRFGNTYSQVDQLKQVLSNNSESQNKQIEDLKVLKQTIEIDMKLREEQRENDRKALNENMNGIKHKLGSILVACDKQHVAPTIEQSNERLDNLDNGNQGEVTAYHFNILKDMIEKDMLLQDNRREAERIHNKKQQMETQKLITILENDKELRAEQRQDFLNLKEKLDSNRKFQEHQVKVQESYHNNLKELEKTFERYTSLQVKTSGPDDSKQKSYISNTIPDSMNSHFEDLNQSIERRIKLQDEQLRDGNMIQEQLQNTLQKLNGNIGDNIKHLKDLNDRQETLQGIELNEFIEIKQKIDASNKYQEAQTQSVQEMIRKMENGNKQLEKTLLVDRNFYEEQRENDRKYYTELRQSETRITANAV</sequence>
<feature type="compositionally biased region" description="Polar residues" evidence="2">
    <location>
        <begin position="716"/>
        <end position="735"/>
    </location>
</feature>
<feature type="compositionally biased region" description="Basic and acidic residues" evidence="2">
    <location>
        <begin position="697"/>
        <end position="715"/>
    </location>
</feature>
<feature type="compositionally biased region" description="Basic and acidic residues" evidence="2">
    <location>
        <begin position="3503"/>
        <end position="3517"/>
    </location>
</feature>